<dbReference type="EMBL" id="JAOPHQ010000004">
    <property type="protein sequence ID" value="KAK0156512.1"/>
    <property type="molecule type" value="Genomic_DNA"/>
</dbReference>
<dbReference type="AlphaFoldDB" id="A0AA47NEC3"/>
<proteinExistence type="predicted"/>
<evidence type="ECO:0000256" key="1">
    <source>
        <dbReference type="SAM" id="MobiDB-lite"/>
    </source>
</evidence>
<sequence>MCDLAQPTSSGCDFFRTNMLENGHLSLLTPCPNHLQVKEKFSTKAQHCTSYSVAHDTLGNTIFERTKEDDKVGLSIEDRLFLELMDKDIFMDDTNSWVDPLPFRSPQRQLPNNPRTGSQSPYLSSTHPRKPTLQLTL</sequence>
<comment type="caution">
    <text evidence="2">The sequence shown here is derived from an EMBL/GenBank/DDBJ whole genome shotgun (WGS) entry which is preliminary data.</text>
</comment>
<dbReference type="PANTHER" id="PTHR47331:SF6">
    <property type="entry name" value="DOUBLECORTIN DOMAIN-CONTAINING PROTEIN"/>
    <property type="match status" value="1"/>
</dbReference>
<keyword evidence="3" id="KW-1185">Reference proteome</keyword>
<dbReference type="Proteomes" id="UP001174136">
    <property type="component" value="Unassembled WGS sequence"/>
</dbReference>
<protein>
    <submittedName>
        <fullName evidence="2">Uncharacterized protein</fullName>
    </submittedName>
</protein>
<feature type="compositionally biased region" description="Polar residues" evidence="1">
    <location>
        <begin position="106"/>
        <end position="126"/>
    </location>
</feature>
<gene>
    <name evidence="2" type="ORF">N1851_000181</name>
</gene>
<evidence type="ECO:0000313" key="2">
    <source>
        <dbReference type="EMBL" id="KAK0156512.1"/>
    </source>
</evidence>
<accession>A0AA47NEC3</accession>
<dbReference type="PANTHER" id="PTHR47331">
    <property type="entry name" value="PHD-TYPE DOMAIN-CONTAINING PROTEIN"/>
    <property type="match status" value="1"/>
</dbReference>
<organism evidence="2 3">
    <name type="scientific">Merluccius polli</name>
    <name type="common">Benguela hake</name>
    <name type="synonym">Merluccius cadenati</name>
    <dbReference type="NCBI Taxonomy" id="89951"/>
    <lineage>
        <taxon>Eukaryota</taxon>
        <taxon>Metazoa</taxon>
        <taxon>Chordata</taxon>
        <taxon>Craniata</taxon>
        <taxon>Vertebrata</taxon>
        <taxon>Euteleostomi</taxon>
        <taxon>Actinopterygii</taxon>
        <taxon>Neopterygii</taxon>
        <taxon>Teleostei</taxon>
        <taxon>Neoteleostei</taxon>
        <taxon>Acanthomorphata</taxon>
        <taxon>Zeiogadaria</taxon>
        <taxon>Gadariae</taxon>
        <taxon>Gadiformes</taxon>
        <taxon>Gadoidei</taxon>
        <taxon>Merlucciidae</taxon>
        <taxon>Merluccius</taxon>
    </lineage>
</organism>
<evidence type="ECO:0000313" key="3">
    <source>
        <dbReference type="Proteomes" id="UP001174136"/>
    </source>
</evidence>
<name>A0AA47NEC3_MERPO</name>
<feature type="region of interest" description="Disordered" evidence="1">
    <location>
        <begin position="101"/>
        <end position="137"/>
    </location>
</feature>
<reference evidence="2" key="1">
    <citation type="journal article" date="2023" name="Front. Mar. Sci.">
        <title>A new Merluccius polli reference genome to investigate the effects of global change in West African waters.</title>
        <authorList>
            <person name="Mateo J.L."/>
            <person name="Blanco-Fernandez C."/>
            <person name="Garcia-Vazquez E."/>
            <person name="Machado-Schiaffino G."/>
        </authorList>
    </citation>
    <scope>NUCLEOTIDE SEQUENCE</scope>
    <source>
        <strain evidence="2">C29</strain>
        <tissue evidence="2">Fin</tissue>
    </source>
</reference>